<dbReference type="EMBL" id="BGPR01244364">
    <property type="protein sequence ID" value="GBM20874.1"/>
    <property type="molecule type" value="Genomic_DNA"/>
</dbReference>
<dbReference type="EMBL" id="BGPR01244296">
    <property type="protein sequence ID" value="GBM20648.1"/>
    <property type="molecule type" value="Genomic_DNA"/>
</dbReference>
<evidence type="ECO:0000313" key="6">
    <source>
        <dbReference type="EMBL" id="GBM20796.1"/>
    </source>
</evidence>
<organism evidence="4 9">
    <name type="scientific">Araneus ventricosus</name>
    <name type="common">Orbweaver spider</name>
    <name type="synonym">Epeira ventricosa</name>
    <dbReference type="NCBI Taxonomy" id="182803"/>
    <lineage>
        <taxon>Eukaryota</taxon>
        <taxon>Metazoa</taxon>
        <taxon>Ecdysozoa</taxon>
        <taxon>Arthropoda</taxon>
        <taxon>Chelicerata</taxon>
        <taxon>Arachnida</taxon>
        <taxon>Araneae</taxon>
        <taxon>Araneomorphae</taxon>
        <taxon>Entelegynae</taxon>
        <taxon>Araneoidea</taxon>
        <taxon>Araneidae</taxon>
        <taxon>Araneus</taxon>
    </lineage>
</organism>
<comment type="caution">
    <text evidence="4">The sequence shown here is derived from an EMBL/GenBank/DDBJ whole genome shotgun (WGS) entry which is preliminary data.</text>
</comment>
<dbReference type="EMBL" id="BGPR01244340">
    <property type="protein sequence ID" value="GBM20796.1"/>
    <property type="molecule type" value="Genomic_DNA"/>
</dbReference>
<gene>
    <name evidence="6" type="ORF">AVEN_216198_1</name>
    <name evidence="4" type="ORF">AVEN_23568_1</name>
    <name evidence="2" type="ORF">AVEN_239696_1</name>
    <name evidence="3" type="ORF">AVEN_251014_1</name>
    <name evidence="7" type="ORF">AVEN_252881_1</name>
    <name evidence="8" type="ORF">AVEN_58352_1</name>
    <name evidence="1" type="ORF">AVEN_6901_1</name>
    <name evidence="5" type="ORF">AVEN_82885_1</name>
</gene>
<dbReference type="EMBL" id="BGPR01244253">
    <property type="protein sequence ID" value="GBM20491.1"/>
    <property type="molecule type" value="Genomic_DNA"/>
</dbReference>
<sequence>LKIENEVEKLVQRAQASHSIRSVSPQQLQLKPPVLNVQQSGQLEKQQNSKSLNSHNLQLVNLLKQNPPHSVSKI</sequence>
<feature type="non-terminal residue" evidence="4">
    <location>
        <position position="1"/>
    </location>
</feature>
<evidence type="ECO:0000313" key="7">
    <source>
        <dbReference type="EMBL" id="GBM20874.1"/>
    </source>
</evidence>
<evidence type="ECO:0000313" key="1">
    <source>
        <dbReference type="EMBL" id="GBM20468.1"/>
    </source>
</evidence>
<evidence type="ECO:0000313" key="2">
    <source>
        <dbReference type="EMBL" id="GBM20491.1"/>
    </source>
</evidence>
<dbReference type="Proteomes" id="UP000499080">
    <property type="component" value="Unassembled WGS sequence"/>
</dbReference>
<accession>A0A4Y2DW55</accession>
<dbReference type="EMBL" id="BGPR01244389">
    <property type="protein sequence ID" value="GBM20970.1"/>
    <property type="molecule type" value="Genomic_DNA"/>
</dbReference>
<proteinExistence type="predicted"/>
<name>A0A4Y2DW55_ARAVE</name>
<keyword evidence="9" id="KW-1185">Reference proteome</keyword>
<reference evidence="4 9" key="1">
    <citation type="journal article" date="2019" name="Sci. Rep.">
        <title>Orb-weaving spider Araneus ventricosus genome elucidates the spidroin gene catalogue.</title>
        <authorList>
            <person name="Kono N."/>
            <person name="Nakamura H."/>
            <person name="Ohtoshi R."/>
            <person name="Moran D.A.P."/>
            <person name="Shinohara A."/>
            <person name="Yoshida Y."/>
            <person name="Fujiwara M."/>
            <person name="Mori M."/>
            <person name="Tomita M."/>
            <person name="Arakawa K."/>
        </authorList>
    </citation>
    <scope>NUCLEOTIDE SEQUENCE [LARGE SCALE GENOMIC DNA]</scope>
</reference>
<evidence type="ECO:0000313" key="5">
    <source>
        <dbReference type="EMBL" id="GBM20648.1"/>
    </source>
</evidence>
<evidence type="ECO:0000313" key="9">
    <source>
        <dbReference type="Proteomes" id="UP000499080"/>
    </source>
</evidence>
<protein>
    <submittedName>
        <fullName evidence="4">Uncharacterized protein</fullName>
    </submittedName>
</protein>
<dbReference type="AlphaFoldDB" id="A0A4Y2DW55"/>
<evidence type="ECO:0000313" key="8">
    <source>
        <dbReference type="EMBL" id="GBM20970.1"/>
    </source>
</evidence>
<dbReference type="EMBL" id="BGPR01244244">
    <property type="protein sequence ID" value="GBM20468.1"/>
    <property type="molecule type" value="Genomic_DNA"/>
</dbReference>
<evidence type="ECO:0000313" key="3">
    <source>
        <dbReference type="EMBL" id="GBM20500.1"/>
    </source>
</evidence>
<dbReference type="EMBL" id="BGPR01244273">
    <property type="protein sequence ID" value="GBM20567.1"/>
    <property type="molecule type" value="Genomic_DNA"/>
</dbReference>
<dbReference type="EMBL" id="BGPR01244255">
    <property type="protein sequence ID" value="GBM20500.1"/>
    <property type="molecule type" value="Genomic_DNA"/>
</dbReference>
<evidence type="ECO:0000313" key="4">
    <source>
        <dbReference type="EMBL" id="GBM20567.1"/>
    </source>
</evidence>